<evidence type="ECO:0000259" key="13">
    <source>
        <dbReference type="PROSITE" id="PS50109"/>
    </source>
</evidence>
<comment type="caution">
    <text evidence="14">The sequence shown here is derived from an EMBL/GenBank/DDBJ whole genome shotgun (WGS) entry which is preliminary data.</text>
</comment>
<keyword evidence="8" id="KW-0418">Kinase</keyword>
<keyword evidence="10" id="KW-0902">Two-component regulatory system</keyword>
<evidence type="ECO:0000313" key="14">
    <source>
        <dbReference type="EMBL" id="GGE26530.1"/>
    </source>
</evidence>
<dbReference type="CDD" id="cd00082">
    <property type="entry name" value="HisKA"/>
    <property type="match status" value="1"/>
</dbReference>
<sequence>MKKRSIALIIWLMSIALIGVMAMQYYFVRESFIKESKLFDEEVKASLSAVANKIERQEIYDFAREQERLNQEKFRIDQERIQKNEKILALQLSYQDSIKTLQRRAFAHTTHFNYLERQLNQQFPAVPISNEFYETYLRRKDYKHLVRITLEQGLTSDNTIGEFTNVEAIKVIPRVAQKDDSTRYLIPVFSPPATEAIAYQIRTLPPRIDSRSIGKIEELEIKLNNLRNQKLTEAATLYDTIAILGGKKSSVIADVAMGMELSKRPLAERINGKKTVKLLIHELSERGIKSSFVMEIKDFNKMPVFQGVYQFNNEELKEVSNPLIYTARLFQGDRGNAPGELSIHFPNKGGIIAETMGYWLFPTILALLALLIGCFAYTLSIIFKQKKISEMKTDFINNMTHEFKTPVATIMIASESLRDPEISADGKRVNKLANIIYDENVRLGSHIERVLNIARLEKENLKIERVNVYINSLANAVLESMRLQMDKAEGTLNIDLAAVNDLVVGDELHLSNVMFNLVDNAIKYSQEKPEITFKTFNRGNNIVISVADKGMGMTKDQQEKIFDQFYRIPTGNIHNVKGFGLGLSYVNDIIKRLNGKISVKSEKDKGTQFEVTLPLKDASKEVA</sequence>
<organism evidence="14 15">
    <name type="scientific">Sphingobacterium cellulitidis</name>
    <dbReference type="NCBI Taxonomy" id="1768011"/>
    <lineage>
        <taxon>Bacteria</taxon>
        <taxon>Pseudomonadati</taxon>
        <taxon>Bacteroidota</taxon>
        <taxon>Sphingobacteriia</taxon>
        <taxon>Sphingobacteriales</taxon>
        <taxon>Sphingobacteriaceae</taxon>
        <taxon>Sphingobacterium</taxon>
    </lineage>
</organism>
<dbReference type="SUPFAM" id="SSF47384">
    <property type="entry name" value="Homodimeric domain of signal transducing histidine kinase"/>
    <property type="match status" value="1"/>
</dbReference>
<proteinExistence type="predicted"/>
<dbReference type="InterPro" id="IPR036097">
    <property type="entry name" value="HisK_dim/P_sf"/>
</dbReference>
<evidence type="ECO:0000256" key="9">
    <source>
        <dbReference type="ARBA" id="ARBA00022840"/>
    </source>
</evidence>
<name>A0A8H9G2B5_9SPHI</name>
<evidence type="ECO:0000256" key="7">
    <source>
        <dbReference type="ARBA" id="ARBA00022741"/>
    </source>
</evidence>
<dbReference type="RefSeq" id="WP_094257920.1">
    <property type="nucleotide sequence ID" value="NZ_BMKM01000006.1"/>
</dbReference>
<dbReference type="PRINTS" id="PR00344">
    <property type="entry name" value="BCTRLSENSOR"/>
</dbReference>
<keyword evidence="9" id="KW-0067">ATP-binding</keyword>
<evidence type="ECO:0000256" key="5">
    <source>
        <dbReference type="ARBA" id="ARBA00022553"/>
    </source>
</evidence>
<dbReference type="PANTHER" id="PTHR43047:SF72">
    <property type="entry name" value="OSMOSENSING HISTIDINE PROTEIN KINASE SLN1"/>
    <property type="match status" value="1"/>
</dbReference>
<keyword evidence="12" id="KW-0812">Transmembrane</keyword>
<comment type="subcellular location">
    <subcellularLocation>
        <location evidence="2">Cell membrane</location>
    </subcellularLocation>
</comment>
<evidence type="ECO:0000256" key="12">
    <source>
        <dbReference type="SAM" id="Phobius"/>
    </source>
</evidence>
<evidence type="ECO:0000313" key="15">
    <source>
        <dbReference type="Proteomes" id="UP000614460"/>
    </source>
</evidence>
<keyword evidence="15" id="KW-1185">Reference proteome</keyword>
<dbReference type="GO" id="GO:0000155">
    <property type="term" value="F:phosphorelay sensor kinase activity"/>
    <property type="evidence" value="ECO:0007669"/>
    <property type="project" value="InterPro"/>
</dbReference>
<dbReference type="InterPro" id="IPR005467">
    <property type="entry name" value="His_kinase_dom"/>
</dbReference>
<keyword evidence="6" id="KW-0808">Transferase</keyword>
<dbReference type="EMBL" id="BMKM01000006">
    <property type="protein sequence ID" value="GGE26530.1"/>
    <property type="molecule type" value="Genomic_DNA"/>
</dbReference>
<keyword evidence="7" id="KW-0547">Nucleotide-binding</keyword>
<dbReference type="InterPro" id="IPR036890">
    <property type="entry name" value="HATPase_C_sf"/>
</dbReference>
<evidence type="ECO:0000256" key="3">
    <source>
        <dbReference type="ARBA" id="ARBA00012438"/>
    </source>
</evidence>
<dbReference type="SUPFAM" id="SSF55874">
    <property type="entry name" value="ATPase domain of HSP90 chaperone/DNA topoisomerase II/histidine kinase"/>
    <property type="match status" value="1"/>
</dbReference>
<evidence type="ECO:0000256" key="1">
    <source>
        <dbReference type="ARBA" id="ARBA00000085"/>
    </source>
</evidence>
<evidence type="ECO:0000256" key="11">
    <source>
        <dbReference type="ARBA" id="ARBA00023136"/>
    </source>
</evidence>
<dbReference type="SMART" id="SM00388">
    <property type="entry name" value="HisKA"/>
    <property type="match status" value="1"/>
</dbReference>
<gene>
    <name evidence="14" type="ORF">GCM10011516_25300</name>
</gene>
<dbReference type="PROSITE" id="PS50109">
    <property type="entry name" value="HIS_KIN"/>
    <property type="match status" value="1"/>
</dbReference>
<keyword evidence="11 12" id="KW-0472">Membrane</keyword>
<reference evidence="14" key="2">
    <citation type="submission" date="2020-09" db="EMBL/GenBank/DDBJ databases">
        <authorList>
            <person name="Sun Q."/>
            <person name="Zhou Y."/>
        </authorList>
    </citation>
    <scope>NUCLEOTIDE SEQUENCE</scope>
    <source>
        <strain evidence="14">CGMCC 1.15966</strain>
    </source>
</reference>
<dbReference type="GO" id="GO:0009927">
    <property type="term" value="F:histidine phosphotransfer kinase activity"/>
    <property type="evidence" value="ECO:0007669"/>
    <property type="project" value="TreeGrafter"/>
</dbReference>
<dbReference type="FunFam" id="3.30.565.10:FF:000023">
    <property type="entry name" value="PAS domain-containing sensor histidine kinase"/>
    <property type="match status" value="1"/>
</dbReference>
<dbReference type="PANTHER" id="PTHR43047">
    <property type="entry name" value="TWO-COMPONENT HISTIDINE PROTEIN KINASE"/>
    <property type="match status" value="1"/>
</dbReference>
<dbReference type="Gene3D" id="1.10.287.130">
    <property type="match status" value="1"/>
</dbReference>
<comment type="catalytic activity">
    <reaction evidence="1">
        <text>ATP + protein L-histidine = ADP + protein N-phospho-L-histidine.</text>
        <dbReference type="EC" id="2.7.13.3"/>
    </reaction>
</comment>
<dbReference type="InterPro" id="IPR003661">
    <property type="entry name" value="HisK_dim/P_dom"/>
</dbReference>
<keyword evidence="4" id="KW-1003">Cell membrane</keyword>
<dbReference type="GO" id="GO:0005886">
    <property type="term" value="C:plasma membrane"/>
    <property type="evidence" value="ECO:0007669"/>
    <property type="project" value="UniProtKB-SubCell"/>
</dbReference>
<evidence type="ECO:0000256" key="8">
    <source>
        <dbReference type="ARBA" id="ARBA00022777"/>
    </source>
</evidence>
<accession>A0A8H9G2B5</accession>
<dbReference type="GO" id="GO:0005524">
    <property type="term" value="F:ATP binding"/>
    <property type="evidence" value="ECO:0007669"/>
    <property type="project" value="UniProtKB-KW"/>
</dbReference>
<keyword evidence="5" id="KW-0597">Phosphoprotein</keyword>
<dbReference type="Pfam" id="PF00512">
    <property type="entry name" value="HisKA"/>
    <property type="match status" value="1"/>
</dbReference>
<dbReference type="SMART" id="SM00387">
    <property type="entry name" value="HATPase_c"/>
    <property type="match status" value="1"/>
</dbReference>
<reference evidence="14" key="1">
    <citation type="journal article" date="2014" name="Int. J. Syst. Evol. Microbiol.">
        <title>Complete genome sequence of Corynebacterium casei LMG S-19264T (=DSM 44701T), isolated from a smear-ripened cheese.</title>
        <authorList>
            <consortium name="US DOE Joint Genome Institute (JGI-PGF)"/>
            <person name="Walter F."/>
            <person name="Albersmeier A."/>
            <person name="Kalinowski J."/>
            <person name="Ruckert C."/>
        </authorList>
    </citation>
    <scope>NUCLEOTIDE SEQUENCE</scope>
    <source>
        <strain evidence="14">CGMCC 1.15966</strain>
    </source>
</reference>
<dbReference type="InterPro" id="IPR003594">
    <property type="entry name" value="HATPase_dom"/>
</dbReference>
<evidence type="ECO:0000256" key="10">
    <source>
        <dbReference type="ARBA" id="ARBA00023012"/>
    </source>
</evidence>
<dbReference type="Pfam" id="PF02518">
    <property type="entry name" value="HATPase_c"/>
    <property type="match status" value="1"/>
</dbReference>
<dbReference type="Gene3D" id="3.30.565.10">
    <property type="entry name" value="Histidine kinase-like ATPase, C-terminal domain"/>
    <property type="match status" value="1"/>
</dbReference>
<evidence type="ECO:0000256" key="4">
    <source>
        <dbReference type="ARBA" id="ARBA00022475"/>
    </source>
</evidence>
<feature type="domain" description="Histidine kinase" evidence="13">
    <location>
        <begin position="398"/>
        <end position="617"/>
    </location>
</feature>
<protein>
    <recommendedName>
        <fullName evidence="3">histidine kinase</fullName>
        <ecNumber evidence="3">2.7.13.3</ecNumber>
    </recommendedName>
</protein>
<dbReference type="InterPro" id="IPR004358">
    <property type="entry name" value="Sig_transdc_His_kin-like_C"/>
</dbReference>
<feature type="transmembrane region" description="Helical" evidence="12">
    <location>
        <begin position="358"/>
        <end position="383"/>
    </location>
</feature>
<dbReference type="EC" id="2.7.13.3" evidence="3"/>
<dbReference type="AlphaFoldDB" id="A0A8H9G2B5"/>
<keyword evidence="12" id="KW-1133">Transmembrane helix</keyword>
<evidence type="ECO:0000256" key="2">
    <source>
        <dbReference type="ARBA" id="ARBA00004236"/>
    </source>
</evidence>
<dbReference type="Proteomes" id="UP000614460">
    <property type="component" value="Unassembled WGS sequence"/>
</dbReference>
<evidence type="ECO:0000256" key="6">
    <source>
        <dbReference type="ARBA" id="ARBA00022679"/>
    </source>
</evidence>